<sequence length="106" mass="10336">MLLPIFSSTSASLPALSPISASSSSFSIDASPVLQSSSALSSGASLSTSSITSSSALSASDSTVSCANGTSTACEAAWLLLQGVDHANGVAVGDSALVGRRSIAQR</sequence>
<evidence type="ECO:0000313" key="1">
    <source>
        <dbReference type="EMBL" id="GMG17762.1"/>
    </source>
</evidence>
<keyword evidence="2" id="KW-1185">Reference proteome</keyword>
<protein>
    <submittedName>
        <fullName evidence="1">Unnamed protein product</fullName>
    </submittedName>
</protein>
<dbReference type="EMBL" id="BSXT01019083">
    <property type="protein sequence ID" value="GMG17762.1"/>
    <property type="molecule type" value="Genomic_DNA"/>
</dbReference>
<name>A0A9W6YPY5_9STRA</name>
<accession>A0A9W6YPY5</accession>
<proteinExistence type="predicted"/>
<evidence type="ECO:0000313" key="2">
    <source>
        <dbReference type="Proteomes" id="UP001165121"/>
    </source>
</evidence>
<comment type="caution">
    <text evidence="1">The sequence shown here is derived from an EMBL/GenBank/DDBJ whole genome shotgun (WGS) entry which is preliminary data.</text>
</comment>
<dbReference type="AlphaFoldDB" id="A0A9W6YPY5"/>
<reference evidence="1" key="1">
    <citation type="submission" date="2023-04" db="EMBL/GenBank/DDBJ databases">
        <title>Phytophthora fragariaefolia NBRC 109709.</title>
        <authorList>
            <person name="Ichikawa N."/>
            <person name="Sato H."/>
            <person name="Tonouchi N."/>
        </authorList>
    </citation>
    <scope>NUCLEOTIDE SEQUENCE</scope>
    <source>
        <strain evidence="1">NBRC 109709</strain>
    </source>
</reference>
<organism evidence="1 2">
    <name type="scientific">Phytophthora fragariaefolia</name>
    <dbReference type="NCBI Taxonomy" id="1490495"/>
    <lineage>
        <taxon>Eukaryota</taxon>
        <taxon>Sar</taxon>
        <taxon>Stramenopiles</taxon>
        <taxon>Oomycota</taxon>
        <taxon>Peronosporomycetes</taxon>
        <taxon>Peronosporales</taxon>
        <taxon>Peronosporaceae</taxon>
        <taxon>Phytophthora</taxon>
    </lineage>
</organism>
<gene>
    <name evidence="1" type="ORF">Pfra01_003035700</name>
</gene>
<dbReference type="Proteomes" id="UP001165121">
    <property type="component" value="Unassembled WGS sequence"/>
</dbReference>